<reference evidence="3 5" key="1">
    <citation type="submission" date="2018-06" db="EMBL/GenBank/DDBJ databases">
        <title>Genomic Encyclopedia of Type Strains, Phase III (KMG-III): the genomes of soil and plant-associated and newly described type strains.</title>
        <authorList>
            <person name="Whitman W."/>
        </authorList>
    </citation>
    <scope>NUCLEOTIDE SEQUENCE [LARGE SCALE GENOMIC DNA]</scope>
    <source>
        <strain evidence="3 5">CECT 7022</strain>
    </source>
</reference>
<dbReference type="InterPro" id="IPR020916">
    <property type="entry name" value="Gln_gamma-glutamylTfrase_bac"/>
</dbReference>
<keyword evidence="6" id="KW-1185">Reference proteome</keyword>
<dbReference type="EMBL" id="QJSW01000004">
    <property type="protein sequence ID" value="PYE50146.1"/>
    <property type="molecule type" value="Genomic_DNA"/>
</dbReference>
<dbReference type="HAMAP" id="MF_00727">
    <property type="entry name" value="Tgl"/>
    <property type="match status" value="1"/>
</dbReference>
<dbReference type="GO" id="GO:0030435">
    <property type="term" value="P:sporulation resulting in formation of a cellular spore"/>
    <property type="evidence" value="ECO:0007669"/>
    <property type="project" value="UniProtKB-KW"/>
</dbReference>
<keyword evidence="1 3" id="KW-0808">Transferase</keyword>
<evidence type="ECO:0000313" key="4">
    <source>
        <dbReference type="EMBL" id="QKS59875.1"/>
    </source>
</evidence>
<dbReference type="EMBL" id="CP054614">
    <property type="protein sequence ID" value="QKS59875.1"/>
    <property type="molecule type" value="Genomic_DNA"/>
</dbReference>
<dbReference type="OrthoDB" id="1845399at2"/>
<evidence type="ECO:0000256" key="2">
    <source>
        <dbReference type="ARBA" id="ARBA00022969"/>
    </source>
</evidence>
<dbReference type="NCBIfam" id="NF002869">
    <property type="entry name" value="PRK03187.1"/>
    <property type="match status" value="1"/>
</dbReference>
<dbReference type="EC" id="2.3.2.13" evidence="4"/>
<dbReference type="AlphaFoldDB" id="A0A2V4VAK9"/>
<evidence type="ECO:0000313" key="5">
    <source>
        <dbReference type="Proteomes" id="UP000247790"/>
    </source>
</evidence>
<gene>
    <name evidence="3" type="ORF">DFQ00_104104</name>
    <name evidence="4" type="ORF">HUB98_29165</name>
</gene>
<dbReference type="GO" id="GO:0003810">
    <property type="term" value="F:protein-glutamine gamma-glutamyltransferase activity"/>
    <property type="evidence" value="ECO:0007669"/>
    <property type="project" value="UniProtKB-EC"/>
</dbReference>
<sequence length="283" mass="32471">MIIVANQPVQLSPSDWSTFEWYWLQQLQNRTARYVYQSMDHLHFEWNLRESLVHAAEELDRSGVSFASFEDSRCNPVFWNRNAEGGFELRPDVTPANGIRDIWRNGHLYAFECATAAVIVLYGGVLGSIREDAFNSLFRNLLLFDWHYDSDLRLIEKNGKETALPGDVLYFKNPDVSPATPEWQGENTIMLRENWYYGHGIGIASGEQIIQTLNQFRFPGSRVSAYLMDMVIYPDFLYLSRYAKSSTGDNPDAFSPVLPGQLYVRVGGRRYLRIPGSEPFTSV</sequence>
<evidence type="ECO:0000313" key="6">
    <source>
        <dbReference type="Proteomes" id="UP000509327"/>
    </source>
</evidence>
<name>A0A2V4VAK9_PAEBA</name>
<reference evidence="4 6" key="2">
    <citation type="submission" date="2020-06" db="EMBL/GenBank/DDBJ databases">
        <title>Complete genome of Paenibacillus barcinonensis KACC11450.</title>
        <authorList>
            <person name="Kim M."/>
            <person name="Park Y.-J."/>
            <person name="Shin J.-H."/>
        </authorList>
    </citation>
    <scope>NUCLEOTIDE SEQUENCE [LARGE SCALE GENOMIC DNA]</scope>
    <source>
        <strain evidence="4 6">KACC11450</strain>
    </source>
</reference>
<protein>
    <submittedName>
        <fullName evidence="3">Protein-glutamine gamma-glutamyltransferase</fullName>
        <ecNumber evidence="4">2.3.2.13</ecNumber>
    </submittedName>
</protein>
<dbReference type="Proteomes" id="UP000509327">
    <property type="component" value="Chromosome"/>
</dbReference>
<accession>A0A2V4VAK9</accession>
<keyword evidence="2" id="KW-0749">Sporulation</keyword>
<keyword evidence="4" id="KW-0012">Acyltransferase</keyword>
<dbReference type="RefSeq" id="WP_110895998.1">
    <property type="nucleotide sequence ID" value="NZ_CP054614.1"/>
</dbReference>
<dbReference type="Proteomes" id="UP000247790">
    <property type="component" value="Unassembled WGS sequence"/>
</dbReference>
<proteinExistence type="inferred from homology"/>
<organism evidence="3 5">
    <name type="scientific">Paenibacillus barcinonensis</name>
    <dbReference type="NCBI Taxonomy" id="198119"/>
    <lineage>
        <taxon>Bacteria</taxon>
        <taxon>Bacillati</taxon>
        <taxon>Bacillota</taxon>
        <taxon>Bacilli</taxon>
        <taxon>Bacillales</taxon>
        <taxon>Paenibacillaceae</taxon>
        <taxon>Paenibacillus</taxon>
    </lineage>
</organism>
<dbReference type="Pfam" id="PF20085">
    <property type="entry name" value="TGL"/>
    <property type="match status" value="1"/>
</dbReference>
<evidence type="ECO:0000313" key="3">
    <source>
        <dbReference type="EMBL" id="PYE50146.1"/>
    </source>
</evidence>
<evidence type="ECO:0000256" key="1">
    <source>
        <dbReference type="ARBA" id="ARBA00022679"/>
    </source>
</evidence>